<sequence>MSSLPLPTLNTILISGEYGHEYESDRNLKSIGNASSHSLRSVPNEIKHKPLKLVAAGGGVVLFCTVDDELYYSPTTNLELMRLSLQQQPASVPLSGLFAPKIKLITCCYNCCAILTEEGQLYGCGYNSNNVLTKHYKQNPDVATMINTGVGTDVLKHVQKMIGRFYAIALFTHSNDVYIVGKGFSDDFEKLVIRDNVVNENKKFCHASFGDSHSLVLTTGGELYLKGSNNYGQLGNSELSSTSTFFLVTEIGKRIKFAECGYYHTIAITVDNEIYGVGWNAVGELGNNTVGDQRQWVKATFITPCNDSITYFSVGYQQAFIRLQSGSIFCCGFNSYGGLGLEDTESRSTYVPFMIKNQSTLHMKPLCGGHFTLFFNDPFINGFSKYEKHLKEKLCSILKQCNNCLRYDLKPFSDITLA</sequence>
<feature type="repeat" description="RCC1" evidence="1">
    <location>
        <begin position="221"/>
        <end position="271"/>
    </location>
</feature>
<dbReference type="GO" id="GO:0005085">
    <property type="term" value="F:guanyl-nucleotide exchange factor activity"/>
    <property type="evidence" value="ECO:0007669"/>
    <property type="project" value="TreeGrafter"/>
</dbReference>
<proteinExistence type="predicted"/>
<reference evidence="2 3" key="1">
    <citation type="journal article" date="2018" name="BMC Genomics">
        <title>The genome of Naegleria lovaniensis, the basis for a comparative approach to unravel pathogenicity factors of the human pathogenic amoeba N. fowleri.</title>
        <authorList>
            <person name="Liechti N."/>
            <person name="Schurch N."/>
            <person name="Bruggmann R."/>
            <person name="Wittwer M."/>
        </authorList>
    </citation>
    <scope>NUCLEOTIDE SEQUENCE [LARGE SCALE GENOMIC DNA]</scope>
    <source>
        <strain evidence="2 3">ATCC 30569</strain>
    </source>
</reference>
<accession>A0AA88KUL9</accession>
<dbReference type="SUPFAM" id="SSF50985">
    <property type="entry name" value="RCC1/BLIP-II"/>
    <property type="match status" value="1"/>
</dbReference>
<keyword evidence="3" id="KW-1185">Reference proteome</keyword>
<feature type="repeat" description="RCC1" evidence="1">
    <location>
        <begin position="326"/>
        <end position="378"/>
    </location>
</feature>
<dbReference type="AlphaFoldDB" id="A0AA88KUL9"/>
<dbReference type="Proteomes" id="UP000816034">
    <property type="component" value="Unassembled WGS sequence"/>
</dbReference>
<dbReference type="Gene3D" id="2.130.10.30">
    <property type="entry name" value="Regulator of chromosome condensation 1/beta-lactamase-inhibitor protein II"/>
    <property type="match status" value="2"/>
</dbReference>
<gene>
    <name evidence="2" type="ORF">C9374_013837</name>
</gene>
<comment type="caution">
    <text evidence="2">The sequence shown here is derived from an EMBL/GenBank/DDBJ whole genome shotgun (WGS) entry which is preliminary data.</text>
</comment>
<protein>
    <submittedName>
        <fullName evidence="2">Uncharacterized protein</fullName>
    </submittedName>
</protein>
<organism evidence="2 3">
    <name type="scientific">Naegleria lovaniensis</name>
    <name type="common">Amoeba</name>
    <dbReference type="NCBI Taxonomy" id="51637"/>
    <lineage>
        <taxon>Eukaryota</taxon>
        <taxon>Discoba</taxon>
        <taxon>Heterolobosea</taxon>
        <taxon>Tetramitia</taxon>
        <taxon>Eutetramitia</taxon>
        <taxon>Vahlkampfiidae</taxon>
        <taxon>Naegleria</taxon>
    </lineage>
</organism>
<dbReference type="Pfam" id="PF13540">
    <property type="entry name" value="RCC1_2"/>
    <property type="match status" value="2"/>
</dbReference>
<dbReference type="InterPro" id="IPR051553">
    <property type="entry name" value="Ran_GTPase-activating"/>
</dbReference>
<dbReference type="InterPro" id="IPR000408">
    <property type="entry name" value="Reg_chr_condens"/>
</dbReference>
<dbReference type="PROSITE" id="PS50012">
    <property type="entry name" value="RCC1_3"/>
    <property type="match status" value="2"/>
</dbReference>
<evidence type="ECO:0000313" key="3">
    <source>
        <dbReference type="Proteomes" id="UP000816034"/>
    </source>
</evidence>
<evidence type="ECO:0000313" key="2">
    <source>
        <dbReference type="EMBL" id="KAG2389277.1"/>
    </source>
</evidence>
<dbReference type="InterPro" id="IPR009091">
    <property type="entry name" value="RCC1/BLIP-II"/>
</dbReference>
<dbReference type="GO" id="GO:0005737">
    <property type="term" value="C:cytoplasm"/>
    <property type="evidence" value="ECO:0007669"/>
    <property type="project" value="TreeGrafter"/>
</dbReference>
<dbReference type="RefSeq" id="XP_044553269.1">
    <property type="nucleotide sequence ID" value="XM_044689757.1"/>
</dbReference>
<evidence type="ECO:0000256" key="1">
    <source>
        <dbReference type="PROSITE-ProRule" id="PRU00235"/>
    </source>
</evidence>
<dbReference type="EMBL" id="PYSW02000007">
    <property type="protein sequence ID" value="KAG2389277.1"/>
    <property type="molecule type" value="Genomic_DNA"/>
</dbReference>
<dbReference type="GeneID" id="68106290"/>
<dbReference type="PANTHER" id="PTHR45982">
    <property type="entry name" value="REGULATOR OF CHROMOSOME CONDENSATION"/>
    <property type="match status" value="1"/>
</dbReference>
<dbReference type="PANTHER" id="PTHR45982:SF1">
    <property type="entry name" value="REGULATOR OF CHROMOSOME CONDENSATION"/>
    <property type="match status" value="1"/>
</dbReference>
<name>A0AA88KUL9_NAELO</name>